<proteinExistence type="predicted"/>
<dbReference type="InterPro" id="IPR003958">
    <property type="entry name" value="CBFA_NFYB_domain"/>
</dbReference>
<organism evidence="3 4">
    <name type="scientific">Hypsibius exemplaris</name>
    <name type="common">Freshwater tardigrade</name>
    <dbReference type="NCBI Taxonomy" id="2072580"/>
    <lineage>
        <taxon>Eukaryota</taxon>
        <taxon>Metazoa</taxon>
        <taxon>Ecdysozoa</taxon>
        <taxon>Tardigrada</taxon>
        <taxon>Eutardigrada</taxon>
        <taxon>Parachela</taxon>
        <taxon>Hypsibioidea</taxon>
        <taxon>Hypsibiidae</taxon>
        <taxon>Hypsibius</taxon>
    </lineage>
</organism>
<feature type="region of interest" description="Disordered" evidence="1">
    <location>
        <begin position="104"/>
        <end position="178"/>
    </location>
</feature>
<keyword evidence="4" id="KW-1185">Reference proteome</keyword>
<dbReference type="Pfam" id="PF00808">
    <property type="entry name" value="CBFD_NFYB_HMF"/>
    <property type="match status" value="1"/>
</dbReference>
<dbReference type="AlphaFoldDB" id="A0A9X6NGN1"/>
<dbReference type="SUPFAM" id="SSF47113">
    <property type="entry name" value="Histone-fold"/>
    <property type="match status" value="1"/>
</dbReference>
<feature type="compositionally biased region" description="Polar residues" evidence="1">
    <location>
        <begin position="155"/>
        <end position="171"/>
    </location>
</feature>
<accession>A0A9X6NGN1</accession>
<feature type="region of interest" description="Disordered" evidence="1">
    <location>
        <begin position="1"/>
        <end position="89"/>
    </location>
</feature>
<evidence type="ECO:0000259" key="2">
    <source>
        <dbReference type="Pfam" id="PF00808"/>
    </source>
</evidence>
<dbReference type="Gene3D" id="1.10.20.10">
    <property type="entry name" value="Histone, subunit A"/>
    <property type="match status" value="1"/>
</dbReference>
<feature type="domain" description="Transcription factor CBF/NF-Y/archaeal histone" evidence="2">
    <location>
        <begin position="177"/>
        <end position="237"/>
    </location>
</feature>
<evidence type="ECO:0000313" key="4">
    <source>
        <dbReference type="Proteomes" id="UP000192578"/>
    </source>
</evidence>
<dbReference type="OrthoDB" id="1291358at2759"/>
<feature type="compositionally biased region" description="Basic and acidic residues" evidence="1">
    <location>
        <begin position="322"/>
        <end position="348"/>
    </location>
</feature>
<comment type="caution">
    <text evidence="3">The sequence shown here is derived from an EMBL/GenBank/DDBJ whole genome shotgun (WGS) entry which is preliminary data.</text>
</comment>
<feature type="region of interest" description="Disordered" evidence="1">
    <location>
        <begin position="281"/>
        <end position="348"/>
    </location>
</feature>
<dbReference type="Proteomes" id="UP000192578">
    <property type="component" value="Unassembled WGS sequence"/>
</dbReference>
<feature type="compositionally biased region" description="Basic residues" evidence="1">
    <location>
        <begin position="121"/>
        <end position="135"/>
    </location>
</feature>
<gene>
    <name evidence="3" type="ORF">BV898_18048</name>
</gene>
<reference evidence="4" key="1">
    <citation type="submission" date="2017-01" db="EMBL/GenBank/DDBJ databases">
        <title>Comparative genomics of anhydrobiosis in the tardigrade Hypsibius dujardini.</title>
        <authorList>
            <person name="Yoshida Y."/>
            <person name="Koutsovoulos G."/>
            <person name="Laetsch D."/>
            <person name="Stevens L."/>
            <person name="Kumar S."/>
            <person name="Horikawa D."/>
            <person name="Ishino K."/>
            <person name="Komine S."/>
            <person name="Tomita M."/>
            <person name="Blaxter M."/>
            <person name="Arakawa K."/>
        </authorList>
    </citation>
    <scope>NUCLEOTIDE SEQUENCE [LARGE SCALE GENOMIC DNA]</scope>
    <source>
        <strain evidence="4">Z151</strain>
    </source>
</reference>
<dbReference type="EMBL" id="MTYJ01000334">
    <property type="protein sequence ID" value="OWA53627.1"/>
    <property type="molecule type" value="Genomic_DNA"/>
</dbReference>
<evidence type="ECO:0000313" key="3">
    <source>
        <dbReference type="EMBL" id="OWA53627.1"/>
    </source>
</evidence>
<feature type="compositionally biased region" description="Acidic residues" evidence="1">
    <location>
        <begin position="9"/>
        <end position="40"/>
    </location>
</feature>
<feature type="compositionally biased region" description="Acidic residues" evidence="1">
    <location>
        <begin position="64"/>
        <end position="76"/>
    </location>
</feature>
<protein>
    <recommendedName>
        <fullName evidence="2">Transcription factor CBF/NF-Y/archaeal histone domain-containing protein</fullName>
    </recommendedName>
</protein>
<sequence length="348" mass="38715">MNNSHNLEDDGDEDELMSDGGEEPEEEKEEEKEEDEEEDASSQSSDDVTREDGDGNELGSGLGEDSDAAGSDEEMPQEQNGDEGSGSSAREIFNHTRAPVASGLPKLMIDMDGTGPGCSSSKRKRLLIKKNPKRTTRTDPDFSLPSSPHLPLRNSALSGRTSFASTSSKQPEQAHLSPKTIRRIMSYITRSHDVRISHPAVKAVALAMECFIQSFVREANRRAERQERNLVKYSDISYVANHFSPLYFLQDFLPAQQPAGFVVRKILDNSGVDVEQDFRREMGESEEEPQPSMAADDPRVNPMTAPERREGNVLAQAVGLAKKWDSSKSRFGDWRSLEPKSDPRKRDD</sequence>
<evidence type="ECO:0000256" key="1">
    <source>
        <dbReference type="SAM" id="MobiDB-lite"/>
    </source>
</evidence>
<name>A0A9X6NGN1_HYPEX</name>
<dbReference type="InterPro" id="IPR009072">
    <property type="entry name" value="Histone-fold"/>
</dbReference>
<dbReference type="GO" id="GO:0046982">
    <property type="term" value="F:protein heterodimerization activity"/>
    <property type="evidence" value="ECO:0007669"/>
    <property type="project" value="InterPro"/>
</dbReference>